<gene>
    <name evidence="4" type="ORF">HMPREF0202_01135</name>
</gene>
<dbReference type="SUPFAM" id="SSF141868">
    <property type="entry name" value="EAL domain-like"/>
    <property type="match status" value="1"/>
</dbReference>
<name>U7VDS5_9FUSO</name>
<dbReference type="InterPro" id="IPR001633">
    <property type="entry name" value="EAL_dom"/>
</dbReference>
<dbReference type="eggNOG" id="COG5001">
    <property type="taxonomic scope" value="Bacteria"/>
</dbReference>
<keyword evidence="1" id="KW-0812">Transmembrane</keyword>
<dbReference type="Pfam" id="PF00563">
    <property type="entry name" value="EAL"/>
    <property type="match status" value="1"/>
</dbReference>
<dbReference type="InterPro" id="IPR043128">
    <property type="entry name" value="Rev_trsase/Diguanyl_cyclase"/>
</dbReference>
<dbReference type="SUPFAM" id="SSF53850">
    <property type="entry name" value="Periplasmic binding protein-like II"/>
    <property type="match status" value="2"/>
</dbReference>
<dbReference type="CDD" id="cd01948">
    <property type="entry name" value="EAL"/>
    <property type="match status" value="1"/>
</dbReference>
<dbReference type="InterPro" id="IPR001638">
    <property type="entry name" value="Solute-binding_3/MltF_N"/>
</dbReference>
<dbReference type="PROSITE" id="PS50887">
    <property type="entry name" value="GGDEF"/>
    <property type="match status" value="1"/>
</dbReference>
<dbReference type="EMBL" id="AXZF01000040">
    <property type="protein sequence ID" value="ERT68968.1"/>
    <property type="molecule type" value="Genomic_DNA"/>
</dbReference>
<keyword evidence="5" id="KW-1185">Reference proteome</keyword>
<dbReference type="InterPro" id="IPR029787">
    <property type="entry name" value="Nucleotide_cyclase"/>
</dbReference>
<dbReference type="STRING" id="1319815.HMPREF0202_01135"/>
<dbReference type="NCBIfam" id="TIGR00254">
    <property type="entry name" value="GGDEF"/>
    <property type="match status" value="1"/>
</dbReference>
<dbReference type="InterPro" id="IPR000160">
    <property type="entry name" value="GGDEF_dom"/>
</dbReference>
<dbReference type="SMART" id="SM00267">
    <property type="entry name" value="GGDEF"/>
    <property type="match status" value="1"/>
</dbReference>
<evidence type="ECO:0000313" key="4">
    <source>
        <dbReference type="EMBL" id="ERT68968.1"/>
    </source>
</evidence>
<dbReference type="Pfam" id="PF00497">
    <property type="entry name" value="SBP_bac_3"/>
    <property type="match status" value="1"/>
</dbReference>
<dbReference type="Proteomes" id="UP000017081">
    <property type="component" value="Unassembled WGS sequence"/>
</dbReference>
<dbReference type="PROSITE" id="PS50883">
    <property type="entry name" value="EAL"/>
    <property type="match status" value="1"/>
</dbReference>
<dbReference type="SMART" id="SM00052">
    <property type="entry name" value="EAL"/>
    <property type="match status" value="1"/>
</dbReference>
<keyword evidence="1" id="KW-0472">Membrane</keyword>
<proteinExistence type="predicted"/>
<dbReference type="Gene3D" id="3.30.70.270">
    <property type="match status" value="1"/>
</dbReference>
<protein>
    <recommendedName>
        <fullName evidence="6">Diguanylate cyclase domain protein</fullName>
    </recommendedName>
</protein>
<comment type="caution">
    <text evidence="4">The sequence shown here is derived from an EMBL/GenBank/DDBJ whole genome shotgun (WGS) entry which is preliminary data.</text>
</comment>
<dbReference type="PANTHER" id="PTHR33121:SF79">
    <property type="entry name" value="CYCLIC DI-GMP PHOSPHODIESTERASE PDED-RELATED"/>
    <property type="match status" value="1"/>
</dbReference>
<organism evidence="4 5">
    <name type="scientific">Cetobacterium somerae ATCC BAA-474</name>
    <dbReference type="NCBI Taxonomy" id="1319815"/>
    <lineage>
        <taxon>Bacteria</taxon>
        <taxon>Fusobacteriati</taxon>
        <taxon>Fusobacteriota</taxon>
        <taxon>Fusobacteriia</taxon>
        <taxon>Fusobacteriales</taxon>
        <taxon>Fusobacteriaceae</taxon>
        <taxon>Cetobacterium</taxon>
    </lineage>
</organism>
<evidence type="ECO:0000259" key="3">
    <source>
        <dbReference type="PROSITE" id="PS50887"/>
    </source>
</evidence>
<dbReference type="Pfam" id="PF00990">
    <property type="entry name" value="GGDEF"/>
    <property type="match status" value="1"/>
</dbReference>
<dbReference type="PANTHER" id="PTHR33121">
    <property type="entry name" value="CYCLIC DI-GMP PHOSPHODIESTERASE PDEF"/>
    <property type="match status" value="1"/>
</dbReference>
<dbReference type="GO" id="GO:0071111">
    <property type="term" value="F:cyclic-guanylate-specific phosphodiesterase activity"/>
    <property type="evidence" value="ECO:0007669"/>
    <property type="project" value="InterPro"/>
</dbReference>
<feature type="transmembrane region" description="Helical" evidence="1">
    <location>
        <begin position="487"/>
        <end position="508"/>
    </location>
</feature>
<reference evidence="4 5" key="1">
    <citation type="submission" date="2013-08" db="EMBL/GenBank/DDBJ databases">
        <authorList>
            <person name="Weinstock G."/>
            <person name="Sodergren E."/>
            <person name="Wylie T."/>
            <person name="Fulton L."/>
            <person name="Fulton R."/>
            <person name="Fronick C."/>
            <person name="O'Laughlin M."/>
            <person name="Godfrey J."/>
            <person name="Miner T."/>
            <person name="Herter B."/>
            <person name="Appelbaum E."/>
            <person name="Cordes M."/>
            <person name="Lek S."/>
            <person name="Wollam A."/>
            <person name="Pepin K.H."/>
            <person name="Palsikar V.B."/>
            <person name="Mitreva M."/>
            <person name="Wilson R.K."/>
        </authorList>
    </citation>
    <scope>NUCLEOTIDE SEQUENCE [LARGE SCALE GENOMIC DNA]</scope>
    <source>
        <strain evidence="4 5">ATCC BAA-474</strain>
    </source>
</reference>
<dbReference type="SUPFAM" id="SSF55073">
    <property type="entry name" value="Nucleotide cyclase"/>
    <property type="match status" value="1"/>
</dbReference>
<feature type="domain" description="EAL" evidence="2">
    <location>
        <begin position="667"/>
        <end position="928"/>
    </location>
</feature>
<dbReference type="AlphaFoldDB" id="U7VDS5"/>
<dbReference type="HOGENOM" id="CLU_315863_0_0_0"/>
<dbReference type="Gene3D" id="3.20.20.450">
    <property type="entry name" value="EAL domain"/>
    <property type="match status" value="1"/>
</dbReference>
<evidence type="ECO:0008006" key="6">
    <source>
        <dbReference type="Google" id="ProtNLM"/>
    </source>
</evidence>
<dbReference type="InterPro" id="IPR035919">
    <property type="entry name" value="EAL_sf"/>
</dbReference>
<accession>U7VDS5</accession>
<sequence length="931" mass="108015">MGGWMLKVFILCFLLTQILLAAGYIPKNIKEEKVLESYREHQLVLGLKTSDFDNTIIDNQSLNTIIEDLFKNYLGLNVQIVKGNWSELLAMYNRKEIDILGSVTQSEERKENSVFSLPLYDDSIYLATSNTEKYDLKNLKNLNEKDIYVTKNSIYTGYLKKFLRGNDIKVNIVEVEDSFLEQDKIFLTSKYNIRGWENIIKIGYLPDISIGLQKRLNDLAAIVNNALLEKYQGDITKYLEKQSNVIYKNKFLESLTLEEREYLNNLSQVTIALEPNNTLSYYSKDLKRFVGVIPFFIEKFSKRTGINFKIINDRNNNWNNIYNDFLKKKIRVVPLPENKEWNDDIIFTEPIYKPTLYKVSSFFSHNTKIGVVRGSIEESFVQEYYLKNDILFFKSYDELEKALNSYIINAAFLFDINKMDTSKFKVDEFMEIPISLGLYKSDEILKKIINKGIKNGLSLKKLEEEADIMKKQEAFNEYQHFQLTNKILYLLLAISTIFVMISIYKILLNHKMTKELKKDLITTLPNRIEFLNFINEKKDMKGFAVVVDINNFKELNDKYGQSSGDDILRIVADKLKRIFKNQNIFRVSGDEFYIFSEDEFLIERLERLKKEMHSLKLSYQVDLSIGFYKNNNKDLETAFKYGYMAMEDVKKKNNFYYIEATEDLIKKKEREYSIKSLLRNKNLKGLYGVYQPKFSIKSKEIIGAEALARWSDEKLGFISPGEFIPIAEEINLIHLIDYKIASDAINFVKNLKENGYINDNFKMSFNLSMKSLERDDVVSVIKNLLKENGISGDYMEIEITESIFSTNLKTTLEKINELKKINISFSMDDFTAGHSTVSLLPLIPLDVIKFDKGILDAIGTKGDLVASNIYMALVGLIKDLNLKIVSEGIETKLQLEFLEKANVDIGQGYIFSKPIEDLEFIKKLTKKNTGS</sequence>
<dbReference type="InterPro" id="IPR050706">
    <property type="entry name" value="Cyclic-di-GMP_PDE-like"/>
</dbReference>
<evidence type="ECO:0000256" key="1">
    <source>
        <dbReference type="SAM" id="Phobius"/>
    </source>
</evidence>
<feature type="domain" description="GGDEF" evidence="3">
    <location>
        <begin position="540"/>
        <end position="660"/>
    </location>
</feature>
<dbReference type="Gene3D" id="3.40.190.10">
    <property type="entry name" value="Periplasmic binding protein-like II"/>
    <property type="match status" value="4"/>
</dbReference>
<evidence type="ECO:0000259" key="2">
    <source>
        <dbReference type="PROSITE" id="PS50883"/>
    </source>
</evidence>
<keyword evidence="1" id="KW-1133">Transmembrane helix</keyword>
<evidence type="ECO:0000313" key="5">
    <source>
        <dbReference type="Proteomes" id="UP000017081"/>
    </source>
</evidence>
<dbReference type="CDD" id="cd01949">
    <property type="entry name" value="GGDEF"/>
    <property type="match status" value="1"/>
</dbReference>